<gene>
    <name evidence="1" type="primary">vps26_1</name>
    <name evidence="1" type="ORF">EV182_002934</name>
</gene>
<sequence length="81" mass="9229">MTVVVVVEQVIISVHGGKHLEHYGINIRFTFYDRSAQHEFVSLGQELATPGVISGTTTYHFNFKNVEKQYESYQGINVKLK</sequence>
<accession>A0ACC1HV71</accession>
<protein>
    <submittedName>
        <fullName evidence="1">Vacuolar protein sorting-associated protein 26</fullName>
    </submittedName>
</protein>
<reference evidence="1" key="1">
    <citation type="submission" date="2022-06" db="EMBL/GenBank/DDBJ databases">
        <title>Phylogenomic reconstructions and comparative analyses of Kickxellomycotina fungi.</title>
        <authorList>
            <person name="Reynolds N.K."/>
            <person name="Stajich J.E."/>
            <person name="Barry K."/>
            <person name="Grigoriev I.V."/>
            <person name="Crous P."/>
            <person name="Smith M.E."/>
        </authorList>
    </citation>
    <scope>NUCLEOTIDE SEQUENCE</scope>
    <source>
        <strain evidence="1">RSA 2271</strain>
    </source>
</reference>
<proteinExistence type="predicted"/>
<organism evidence="1 2">
    <name type="scientific">Spiromyces aspiralis</name>
    <dbReference type="NCBI Taxonomy" id="68401"/>
    <lineage>
        <taxon>Eukaryota</taxon>
        <taxon>Fungi</taxon>
        <taxon>Fungi incertae sedis</taxon>
        <taxon>Zoopagomycota</taxon>
        <taxon>Kickxellomycotina</taxon>
        <taxon>Kickxellomycetes</taxon>
        <taxon>Kickxellales</taxon>
        <taxon>Kickxellaceae</taxon>
        <taxon>Spiromyces</taxon>
    </lineage>
</organism>
<dbReference type="Proteomes" id="UP001145114">
    <property type="component" value="Unassembled WGS sequence"/>
</dbReference>
<dbReference type="EMBL" id="JAMZIH010000682">
    <property type="protein sequence ID" value="KAJ1678998.1"/>
    <property type="molecule type" value="Genomic_DNA"/>
</dbReference>
<evidence type="ECO:0000313" key="2">
    <source>
        <dbReference type="Proteomes" id="UP001145114"/>
    </source>
</evidence>
<comment type="caution">
    <text evidence="1">The sequence shown here is derived from an EMBL/GenBank/DDBJ whole genome shotgun (WGS) entry which is preliminary data.</text>
</comment>
<keyword evidence="2" id="KW-1185">Reference proteome</keyword>
<evidence type="ECO:0000313" key="1">
    <source>
        <dbReference type="EMBL" id="KAJ1678998.1"/>
    </source>
</evidence>
<name>A0ACC1HV71_9FUNG</name>